<dbReference type="InterPro" id="IPR012340">
    <property type="entry name" value="NA-bd_OB-fold"/>
</dbReference>
<name>A0A7T1F255_ATRLM</name>
<dbReference type="Gene3D" id="2.40.50.140">
    <property type="entry name" value="Nucleic acid-binding proteins"/>
    <property type="match status" value="1"/>
</dbReference>
<reference evidence="4 5" key="1">
    <citation type="journal article" date="2021" name="Nat. Commun.">
        <title>Isolation of a member of the candidate phylum Atribacteria reveals a unique cell membrane structure.</title>
        <authorList>
            <person name="Taiki K."/>
            <person name="Nobu M.K."/>
            <person name="Kusada H."/>
            <person name="Meng X.-Y."/>
            <person name="Hosoki N."/>
            <person name="Uematsu K."/>
            <person name="Yoshioka H."/>
            <person name="Kamagata Y."/>
            <person name="Tamaki H."/>
        </authorList>
    </citation>
    <scope>NUCLEOTIDE SEQUENCE [LARGE SCALE GENOMIC DNA]</scope>
    <source>
        <strain evidence="4 5">RT761</strain>
    </source>
</reference>
<dbReference type="InterPro" id="IPR011344">
    <property type="entry name" value="ssDNA-bd"/>
</dbReference>
<dbReference type="EMBL" id="CP065383">
    <property type="protein sequence ID" value="QPM67673.1"/>
    <property type="molecule type" value="Genomic_DNA"/>
</dbReference>
<dbReference type="NCBIfam" id="TIGR00621">
    <property type="entry name" value="ssb"/>
    <property type="match status" value="1"/>
</dbReference>
<evidence type="ECO:0000313" key="4">
    <source>
        <dbReference type="EMBL" id="QPM67673.1"/>
    </source>
</evidence>
<organism evidence="4 5">
    <name type="scientific">Atribacter laminatus</name>
    <dbReference type="NCBI Taxonomy" id="2847778"/>
    <lineage>
        <taxon>Bacteria</taxon>
        <taxon>Pseudomonadati</taxon>
        <taxon>Atribacterota</taxon>
        <taxon>Atribacteria</taxon>
        <taxon>Atribacterales</taxon>
        <taxon>Atribacteraceae</taxon>
        <taxon>Atribacter</taxon>
    </lineage>
</organism>
<dbReference type="CDD" id="cd04496">
    <property type="entry name" value="SSB_OBF"/>
    <property type="match status" value="1"/>
</dbReference>
<dbReference type="PANTHER" id="PTHR10302">
    <property type="entry name" value="SINGLE-STRANDED DNA-BINDING PROTEIN"/>
    <property type="match status" value="1"/>
</dbReference>
<proteinExistence type="inferred from homology"/>
<dbReference type="Pfam" id="PF00436">
    <property type="entry name" value="SSB"/>
    <property type="match status" value="1"/>
</dbReference>
<dbReference type="HAMAP" id="MF_00984">
    <property type="entry name" value="SSB"/>
    <property type="match status" value="1"/>
</dbReference>
<sequence length="198" mass="22451">MTNALIISRHCIYGLEYAKLKEIIYLEFLNLYGGTEMAGDINYFFGIGNLTRDPDLRYTPQGTPVCRFDIAMNRSYQNKNGQQTKDTTFLRITAWSKLGENCARFLHKGSRVAVVGELLANNWEDRNGIKRTSYEIRAMNVQFLSPPQKANEEIRGIGEDFSSEAEIEPFSFDSQNMENALGELEDISPEGNNDVAPF</sequence>
<dbReference type="SUPFAM" id="SSF50249">
    <property type="entry name" value="Nucleic acid-binding proteins"/>
    <property type="match status" value="1"/>
</dbReference>
<comment type="caution">
    <text evidence="2">Lacks conserved residue(s) required for the propagation of feature annotation.</text>
</comment>
<dbReference type="GO" id="GO:0003697">
    <property type="term" value="F:single-stranded DNA binding"/>
    <property type="evidence" value="ECO:0007669"/>
    <property type="project" value="UniProtKB-UniRule"/>
</dbReference>
<dbReference type="PROSITE" id="PS50935">
    <property type="entry name" value="SSB"/>
    <property type="match status" value="1"/>
</dbReference>
<accession>A0A7T1F255</accession>
<dbReference type="GO" id="GO:0006260">
    <property type="term" value="P:DNA replication"/>
    <property type="evidence" value="ECO:0007669"/>
    <property type="project" value="InterPro"/>
</dbReference>
<evidence type="ECO:0000256" key="1">
    <source>
        <dbReference type="ARBA" id="ARBA00023125"/>
    </source>
</evidence>
<dbReference type="GO" id="GO:0009295">
    <property type="term" value="C:nucleoid"/>
    <property type="evidence" value="ECO:0007669"/>
    <property type="project" value="TreeGrafter"/>
</dbReference>
<dbReference type="PANTHER" id="PTHR10302:SF27">
    <property type="entry name" value="SINGLE-STRANDED DNA-BINDING PROTEIN"/>
    <property type="match status" value="1"/>
</dbReference>
<protein>
    <recommendedName>
        <fullName evidence="2 3">Single-stranded DNA-binding protein</fullName>
        <shortName evidence="2">SSB</shortName>
    </recommendedName>
</protein>
<dbReference type="Proteomes" id="UP000594463">
    <property type="component" value="Chromosome"/>
</dbReference>
<dbReference type="AlphaFoldDB" id="A0A7T1F255"/>
<keyword evidence="1 2" id="KW-0238">DNA-binding</keyword>
<keyword evidence="5" id="KW-1185">Reference proteome</keyword>
<gene>
    <name evidence="4" type="primary">ssb</name>
    <name evidence="4" type="ORF">RT761_00885</name>
</gene>
<comment type="subunit">
    <text evidence="2">Homotetramer.</text>
</comment>
<evidence type="ECO:0000313" key="5">
    <source>
        <dbReference type="Proteomes" id="UP000594463"/>
    </source>
</evidence>
<evidence type="ECO:0000256" key="2">
    <source>
        <dbReference type="HAMAP-Rule" id="MF_00984"/>
    </source>
</evidence>
<dbReference type="InterPro" id="IPR000424">
    <property type="entry name" value="Primosome_PriB/ssb"/>
</dbReference>
<dbReference type="KEGG" id="alam:RT761_00885"/>
<evidence type="ECO:0000256" key="3">
    <source>
        <dbReference type="RuleBase" id="RU000524"/>
    </source>
</evidence>